<accession>J3MND0</accession>
<reference evidence="1" key="2">
    <citation type="submission" date="2013-04" db="UniProtKB">
        <authorList>
            <consortium name="EnsemblPlants"/>
        </authorList>
    </citation>
    <scope>IDENTIFICATION</scope>
</reference>
<sequence>LGNRNKRIGFLIHFCTFIGASKPVVKQTHIGIEMPKKNNKHHIRNKSCITSIHARVYIYIYIYTYIHTEREEN</sequence>
<evidence type="ECO:0000313" key="1">
    <source>
        <dbReference type="EnsemblPlants" id="OB07G29120.1"/>
    </source>
</evidence>
<dbReference type="HOGENOM" id="CLU_2712215_0_0_1"/>
<reference evidence="1" key="1">
    <citation type="journal article" date="2013" name="Nat. Commun.">
        <title>Whole-genome sequencing of Oryza brachyantha reveals mechanisms underlying Oryza genome evolution.</title>
        <authorList>
            <person name="Chen J."/>
            <person name="Huang Q."/>
            <person name="Gao D."/>
            <person name="Wang J."/>
            <person name="Lang Y."/>
            <person name="Liu T."/>
            <person name="Li B."/>
            <person name="Bai Z."/>
            <person name="Luis Goicoechea J."/>
            <person name="Liang C."/>
            <person name="Chen C."/>
            <person name="Zhang W."/>
            <person name="Sun S."/>
            <person name="Liao Y."/>
            <person name="Zhang X."/>
            <person name="Yang L."/>
            <person name="Song C."/>
            <person name="Wang M."/>
            <person name="Shi J."/>
            <person name="Liu G."/>
            <person name="Liu J."/>
            <person name="Zhou H."/>
            <person name="Zhou W."/>
            <person name="Yu Q."/>
            <person name="An N."/>
            <person name="Chen Y."/>
            <person name="Cai Q."/>
            <person name="Wang B."/>
            <person name="Liu B."/>
            <person name="Min J."/>
            <person name="Huang Y."/>
            <person name="Wu H."/>
            <person name="Li Z."/>
            <person name="Zhang Y."/>
            <person name="Yin Y."/>
            <person name="Song W."/>
            <person name="Jiang J."/>
            <person name="Jackson S.A."/>
            <person name="Wing R.A."/>
            <person name="Wang J."/>
            <person name="Chen M."/>
        </authorList>
    </citation>
    <scope>NUCLEOTIDE SEQUENCE [LARGE SCALE GENOMIC DNA]</scope>
    <source>
        <strain evidence="1">cv. IRGC 101232</strain>
    </source>
</reference>
<name>J3MND0_ORYBR</name>
<evidence type="ECO:0000313" key="2">
    <source>
        <dbReference type="Proteomes" id="UP000006038"/>
    </source>
</evidence>
<organism evidence="1">
    <name type="scientific">Oryza brachyantha</name>
    <name type="common">malo sina</name>
    <dbReference type="NCBI Taxonomy" id="4533"/>
    <lineage>
        <taxon>Eukaryota</taxon>
        <taxon>Viridiplantae</taxon>
        <taxon>Streptophyta</taxon>
        <taxon>Embryophyta</taxon>
        <taxon>Tracheophyta</taxon>
        <taxon>Spermatophyta</taxon>
        <taxon>Magnoliopsida</taxon>
        <taxon>Liliopsida</taxon>
        <taxon>Poales</taxon>
        <taxon>Poaceae</taxon>
        <taxon>BOP clade</taxon>
        <taxon>Oryzoideae</taxon>
        <taxon>Oryzeae</taxon>
        <taxon>Oryzinae</taxon>
        <taxon>Oryza</taxon>
    </lineage>
</organism>
<dbReference type="Proteomes" id="UP000006038">
    <property type="component" value="Chromosome 7"/>
</dbReference>
<dbReference type="EnsemblPlants" id="OB07G29120.1">
    <property type="protein sequence ID" value="OB07G29120.1"/>
    <property type="gene ID" value="OB07G29120"/>
</dbReference>
<keyword evidence="2" id="KW-1185">Reference proteome</keyword>
<dbReference type="Gramene" id="OB07G29120.1">
    <property type="protein sequence ID" value="OB07G29120.1"/>
    <property type="gene ID" value="OB07G29120"/>
</dbReference>
<protein>
    <submittedName>
        <fullName evidence="1">Uncharacterized protein</fullName>
    </submittedName>
</protein>
<proteinExistence type="predicted"/>
<dbReference type="AlphaFoldDB" id="J3MND0"/>